<organism evidence="6 7">
    <name type="scientific">Actinoplanes sandaracinus</name>
    <dbReference type="NCBI Taxonomy" id="3045177"/>
    <lineage>
        <taxon>Bacteria</taxon>
        <taxon>Bacillati</taxon>
        <taxon>Actinomycetota</taxon>
        <taxon>Actinomycetes</taxon>
        <taxon>Micromonosporales</taxon>
        <taxon>Micromonosporaceae</taxon>
        <taxon>Actinoplanes</taxon>
    </lineage>
</organism>
<evidence type="ECO:0000256" key="1">
    <source>
        <dbReference type="ARBA" id="ARBA00001954"/>
    </source>
</evidence>
<evidence type="ECO:0000259" key="5">
    <source>
        <dbReference type="Pfam" id="PF02668"/>
    </source>
</evidence>
<keyword evidence="7" id="KW-1185">Reference proteome</keyword>
<evidence type="ECO:0000256" key="3">
    <source>
        <dbReference type="ARBA" id="ARBA00023004"/>
    </source>
</evidence>
<protein>
    <submittedName>
        <fullName evidence="6">TauD/TfdA family dioxygenase</fullName>
        <ecNumber evidence="6">1.14.11.-</ecNumber>
    </submittedName>
</protein>
<evidence type="ECO:0000313" key="7">
    <source>
        <dbReference type="Proteomes" id="UP001241758"/>
    </source>
</evidence>
<dbReference type="EMBL" id="JASCTH010000030">
    <property type="protein sequence ID" value="MDI6104067.1"/>
    <property type="molecule type" value="Genomic_DNA"/>
</dbReference>
<accession>A0ABT6WWE5</accession>
<gene>
    <name evidence="6" type="ORF">QLQ12_36300</name>
</gene>
<evidence type="ECO:0000256" key="4">
    <source>
        <dbReference type="ARBA" id="ARBA00023194"/>
    </source>
</evidence>
<reference evidence="6 7" key="1">
    <citation type="submission" date="2023-05" db="EMBL/GenBank/DDBJ databases">
        <title>Actinoplanes sp. NEAU-A12 genome sequencing.</title>
        <authorList>
            <person name="Wang Z.-S."/>
        </authorList>
    </citation>
    <scope>NUCLEOTIDE SEQUENCE [LARGE SCALE GENOMIC DNA]</scope>
    <source>
        <strain evidence="6 7">NEAU-A12</strain>
    </source>
</reference>
<proteinExistence type="predicted"/>
<dbReference type="SUPFAM" id="SSF51197">
    <property type="entry name" value="Clavaminate synthase-like"/>
    <property type="match status" value="1"/>
</dbReference>
<comment type="caution">
    <text evidence="6">The sequence shown here is derived from an EMBL/GenBank/DDBJ whole genome shotgun (WGS) entry which is preliminary data.</text>
</comment>
<dbReference type="InterPro" id="IPR042098">
    <property type="entry name" value="TauD-like_sf"/>
</dbReference>
<keyword evidence="6" id="KW-0223">Dioxygenase</keyword>
<keyword evidence="2 6" id="KW-0560">Oxidoreductase</keyword>
<keyword evidence="3" id="KW-0408">Iron</keyword>
<name>A0ABT6WWE5_9ACTN</name>
<dbReference type="EC" id="1.14.11.-" evidence="6"/>
<dbReference type="Gene3D" id="3.60.130.10">
    <property type="entry name" value="Clavaminate synthase-like"/>
    <property type="match status" value="1"/>
</dbReference>
<dbReference type="Proteomes" id="UP001241758">
    <property type="component" value="Unassembled WGS sequence"/>
</dbReference>
<dbReference type="PANTHER" id="PTHR10696:SF56">
    <property type="entry name" value="TAUD_TFDA-LIKE DOMAIN-CONTAINING PROTEIN"/>
    <property type="match status" value="1"/>
</dbReference>
<comment type="cofactor">
    <cofactor evidence="1">
        <name>Fe(2+)</name>
        <dbReference type="ChEBI" id="CHEBI:29033"/>
    </cofactor>
</comment>
<keyword evidence="4" id="KW-0045">Antibiotic biosynthesis</keyword>
<dbReference type="PANTHER" id="PTHR10696">
    <property type="entry name" value="GAMMA-BUTYROBETAINE HYDROXYLASE-RELATED"/>
    <property type="match status" value="1"/>
</dbReference>
<feature type="domain" description="TauD/TfdA-like" evidence="5">
    <location>
        <begin position="15"/>
        <end position="305"/>
    </location>
</feature>
<dbReference type="RefSeq" id="WP_282765327.1">
    <property type="nucleotide sequence ID" value="NZ_JASCTH010000030.1"/>
</dbReference>
<dbReference type="Pfam" id="PF02668">
    <property type="entry name" value="TauD"/>
    <property type="match status" value="1"/>
</dbReference>
<evidence type="ECO:0000256" key="2">
    <source>
        <dbReference type="ARBA" id="ARBA00023002"/>
    </source>
</evidence>
<dbReference type="InterPro" id="IPR003819">
    <property type="entry name" value="TauD/TfdA-like"/>
</dbReference>
<sequence length="318" mass="35238">MTQLLTNGATTVAMFNAEGAAGPDRIGAIAGEVRAALETHGAALMSGFGVSSAEQFEAAAQAVGGELYPNNHEHEPVNADGTVQTPVFYPADRKLLWHNENSFNLEWPLRLLFCCVTAPAEGGETPVVDSRLVLRHLDRSIVERFTERGVRYERGYHRGLGLDWRTVFDTDDPGEVTRKCAAEGVECDWRADGTLRTAAVRPAVVRHPDTGELSWFNQAQHWHPSCLEPETREALLALYDQDDLPRDCRYGDGSPIEDSVMAEILGVYEELEYAFTWREGDVLAIDNVLVAHARNPYSGPRRLLVALTEMRRFDGNGD</sequence>
<dbReference type="InterPro" id="IPR050411">
    <property type="entry name" value="AlphaKG_dependent_hydroxylases"/>
</dbReference>
<dbReference type="GO" id="GO:0051213">
    <property type="term" value="F:dioxygenase activity"/>
    <property type="evidence" value="ECO:0007669"/>
    <property type="project" value="UniProtKB-KW"/>
</dbReference>
<evidence type="ECO:0000313" key="6">
    <source>
        <dbReference type="EMBL" id="MDI6104067.1"/>
    </source>
</evidence>